<organism evidence="2 3">
    <name type="scientific">Pseudo-nitzschia multistriata</name>
    <dbReference type="NCBI Taxonomy" id="183589"/>
    <lineage>
        <taxon>Eukaryota</taxon>
        <taxon>Sar</taxon>
        <taxon>Stramenopiles</taxon>
        <taxon>Ochrophyta</taxon>
        <taxon>Bacillariophyta</taxon>
        <taxon>Bacillariophyceae</taxon>
        <taxon>Bacillariophycidae</taxon>
        <taxon>Bacillariales</taxon>
        <taxon>Bacillariaceae</taxon>
        <taxon>Pseudo-nitzschia</taxon>
    </lineage>
</organism>
<dbReference type="Proteomes" id="UP000291116">
    <property type="component" value="Unassembled WGS sequence"/>
</dbReference>
<name>A0A448ZT56_9STRA</name>
<proteinExistence type="predicted"/>
<keyword evidence="3" id="KW-1185">Reference proteome</keyword>
<reference evidence="2 3" key="1">
    <citation type="submission" date="2019-01" db="EMBL/GenBank/DDBJ databases">
        <authorList>
            <person name="Ferrante I. M."/>
        </authorList>
    </citation>
    <scope>NUCLEOTIDE SEQUENCE [LARGE SCALE GENOMIC DNA]</scope>
    <source>
        <strain evidence="2 3">B856</strain>
    </source>
</reference>
<protein>
    <submittedName>
        <fullName evidence="2">Uncharacterized protein</fullName>
    </submittedName>
</protein>
<dbReference type="AlphaFoldDB" id="A0A448ZT56"/>
<evidence type="ECO:0000313" key="3">
    <source>
        <dbReference type="Proteomes" id="UP000291116"/>
    </source>
</evidence>
<evidence type="ECO:0000256" key="1">
    <source>
        <dbReference type="SAM" id="MobiDB-lite"/>
    </source>
</evidence>
<feature type="compositionally biased region" description="Basic residues" evidence="1">
    <location>
        <begin position="1"/>
        <end position="25"/>
    </location>
</feature>
<feature type="region of interest" description="Disordered" evidence="1">
    <location>
        <begin position="1"/>
        <end position="34"/>
    </location>
</feature>
<accession>A0A448ZT56</accession>
<dbReference type="EMBL" id="CAACVS010000692">
    <property type="protein sequence ID" value="VEU45196.1"/>
    <property type="molecule type" value="Genomic_DNA"/>
</dbReference>
<evidence type="ECO:0000313" key="2">
    <source>
        <dbReference type="EMBL" id="VEU45196.1"/>
    </source>
</evidence>
<gene>
    <name evidence="2" type="ORF">PSNMU_V1.4_AUG-EV-PASAV3_0123590</name>
</gene>
<sequence length="214" mass="23589">MNNKKQHQHQTRSRKKSSRGSRKTGSRSASSPSFWMKMKLPGSRRSLVDQVPPKVLFSIAVSAFCLAVIFLSRFDCFHVHRGVFSNIKDLEYTGRQERVKGYMDHFFKVQAKRVLDDEAKALMAAHPHIRLDDLDLDVILSAEDIGIDGNALNRMDVAKAGSTGHADLGGAMTSVGRSAGEELVIQITGDMVRSGLAKLAESMPMPEKKACSSE</sequence>